<reference evidence="4 5" key="1">
    <citation type="submission" date="2024-01" db="EMBL/GenBank/DDBJ databases">
        <title>A draft genome for the cacao thread blight pathogen Marasmiellus scandens.</title>
        <authorList>
            <person name="Baruah I.K."/>
            <person name="Leung J."/>
            <person name="Bukari Y."/>
            <person name="Amoako-Attah I."/>
            <person name="Meinhardt L.W."/>
            <person name="Bailey B.A."/>
            <person name="Cohen S.P."/>
        </authorList>
    </citation>
    <scope>NUCLEOTIDE SEQUENCE [LARGE SCALE GENOMIC DNA]</scope>
    <source>
        <strain evidence="4 5">GH-19</strain>
    </source>
</reference>
<dbReference type="Pfam" id="PF10342">
    <property type="entry name" value="Kre9_KNH"/>
    <property type="match status" value="1"/>
</dbReference>
<keyword evidence="1 2" id="KW-0732">Signal</keyword>
<proteinExistence type="predicted"/>
<dbReference type="InterPro" id="IPR018466">
    <property type="entry name" value="Kre9/Knh1-like_N"/>
</dbReference>
<accession>A0ABR1JAD3</accession>
<evidence type="ECO:0000259" key="3">
    <source>
        <dbReference type="Pfam" id="PF10342"/>
    </source>
</evidence>
<evidence type="ECO:0000256" key="1">
    <source>
        <dbReference type="ARBA" id="ARBA00022729"/>
    </source>
</evidence>
<gene>
    <name evidence="4" type="ORF">VKT23_010979</name>
</gene>
<keyword evidence="5" id="KW-1185">Reference proteome</keyword>
<comment type="caution">
    <text evidence="4">The sequence shown here is derived from an EMBL/GenBank/DDBJ whole genome shotgun (WGS) entry which is preliminary data.</text>
</comment>
<feature type="domain" description="Yeast cell wall synthesis Kre9/Knh1-like N-terminal" evidence="3">
    <location>
        <begin position="39"/>
        <end position="128"/>
    </location>
</feature>
<feature type="chain" id="PRO_5047010689" description="Yeast cell wall synthesis Kre9/Knh1-like N-terminal domain-containing protein" evidence="2">
    <location>
        <begin position="23"/>
        <end position="134"/>
    </location>
</feature>
<organism evidence="4 5">
    <name type="scientific">Marasmiellus scandens</name>
    <dbReference type="NCBI Taxonomy" id="2682957"/>
    <lineage>
        <taxon>Eukaryota</taxon>
        <taxon>Fungi</taxon>
        <taxon>Dikarya</taxon>
        <taxon>Basidiomycota</taxon>
        <taxon>Agaricomycotina</taxon>
        <taxon>Agaricomycetes</taxon>
        <taxon>Agaricomycetidae</taxon>
        <taxon>Agaricales</taxon>
        <taxon>Marasmiineae</taxon>
        <taxon>Omphalotaceae</taxon>
        <taxon>Marasmiellus</taxon>
    </lineage>
</organism>
<feature type="signal peptide" evidence="2">
    <location>
        <begin position="1"/>
        <end position="22"/>
    </location>
</feature>
<evidence type="ECO:0000256" key="2">
    <source>
        <dbReference type="SAM" id="SignalP"/>
    </source>
</evidence>
<dbReference type="EMBL" id="JBANRG010000023">
    <property type="protein sequence ID" value="KAK7455108.1"/>
    <property type="molecule type" value="Genomic_DNA"/>
</dbReference>
<dbReference type="Proteomes" id="UP001498398">
    <property type="component" value="Unassembled WGS sequence"/>
</dbReference>
<name>A0ABR1JAD3_9AGAR</name>
<sequence length="134" mass="14341">MRPTTLFASTLALAASISGSLALAVPVKARDVFVPHIISPNSDTVWVVGKKVYVTWDTSNAPEVITKGSAVALNKGDVPIDKYNHPGGYLAEDFDLRAGYVEVTVPEVESGDDYSITLFGDSGNRSDMFTITCE</sequence>
<evidence type="ECO:0000313" key="5">
    <source>
        <dbReference type="Proteomes" id="UP001498398"/>
    </source>
</evidence>
<protein>
    <recommendedName>
        <fullName evidence="3">Yeast cell wall synthesis Kre9/Knh1-like N-terminal domain-containing protein</fullName>
    </recommendedName>
</protein>
<evidence type="ECO:0000313" key="4">
    <source>
        <dbReference type="EMBL" id="KAK7455108.1"/>
    </source>
</evidence>